<keyword evidence="2" id="KW-0819">tRNA processing</keyword>
<proteinExistence type="inferred from homology"/>
<feature type="domain" description="Archease" evidence="6">
    <location>
        <begin position="4"/>
        <end position="74"/>
    </location>
</feature>
<dbReference type="SUPFAM" id="SSF69819">
    <property type="entry name" value="MTH1598-like"/>
    <property type="match status" value="1"/>
</dbReference>
<dbReference type="EMBL" id="LUCM01009298">
    <property type="protein sequence ID" value="KAA0187196.1"/>
    <property type="molecule type" value="Genomic_DNA"/>
</dbReference>
<keyword evidence="3" id="KW-0479">Metal-binding</keyword>
<dbReference type="Gene3D" id="3.55.10.10">
    <property type="entry name" value="Archease domain"/>
    <property type="match status" value="1"/>
</dbReference>
<evidence type="ECO:0000256" key="5">
    <source>
        <dbReference type="SAM" id="Phobius"/>
    </source>
</evidence>
<keyword evidence="5" id="KW-0812">Transmembrane</keyword>
<accession>A0A8E0RT99</accession>
<dbReference type="PANTHER" id="PTHR12682">
    <property type="entry name" value="ARCHEASE"/>
    <property type="match status" value="1"/>
</dbReference>
<gene>
    <name evidence="7" type="ORF">FBUS_07581</name>
</gene>
<evidence type="ECO:0000256" key="4">
    <source>
        <dbReference type="ARBA" id="ARBA00022837"/>
    </source>
</evidence>
<evidence type="ECO:0000256" key="1">
    <source>
        <dbReference type="ARBA" id="ARBA00007963"/>
    </source>
</evidence>
<dbReference type="Pfam" id="PF01951">
    <property type="entry name" value="Archease"/>
    <property type="match status" value="1"/>
</dbReference>
<evidence type="ECO:0000259" key="6">
    <source>
        <dbReference type="Pfam" id="PF01951"/>
    </source>
</evidence>
<dbReference type="InterPro" id="IPR036820">
    <property type="entry name" value="Archease_dom_sf"/>
</dbReference>
<dbReference type="PANTHER" id="PTHR12682:SF11">
    <property type="entry name" value="PROTEIN ARCHEASE"/>
    <property type="match status" value="1"/>
</dbReference>
<dbReference type="AlphaFoldDB" id="A0A8E0RT99"/>
<organism evidence="7 8">
    <name type="scientific">Fasciolopsis buskii</name>
    <dbReference type="NCBI Taxonomy" id="27845"/>
    <lineage>
        <taxon>Eukaryota</taxon>
        <taxon>Metazoa</taxon>
        <taxon>Spiralia</taxon>
        <taxon>Lophotrochozoa</taxon>
        <taxon>Platyhelminthes</taxon>
        <taxon>Trematoda</taxon>
        <taxon>Digenea</taxon>
        <taxon>Plagiorchiida</taxon>
        <taxon>Echinostomata</taxon>
        <taxon>Echinostomatoidea</taxon>
        <taxon>Fasciolidae</taxon>
        <taxon>Fasciolopsis</taxon>
    </lineage>
</organism>
<evidence type="ECO:0000256" key="2">
    <source>
        <dbReference type="ARBA" id="ARBA00022694"/>
    </source>
</evidence>
<dbReference type="OrthoDB" id="2190767at2759"/>
<reference evidence="7" key="1">
    <citation type="submission" date="2019-05" db="EMBL/GenBank/DDBJ databases">
        <title>Annotation for the trematode Fasciolopsis buski.</title>
        <authorList>
            <person name="Choi Y.-J."/>
        </authorList>
    </citation>
    <scope>NUCLEOTIDE SEQUENCE</scope>
    <source>
        <strain evidence="7">HT</strain>
        <tissue evidence="7">Whole worm</tissue>
    </source>
</reference>
<evidence type="ECO:0000256" key="3">
    <source>
        <dbReference type="ARBA" id="ARBA00022723"/>
    </source>
</evidence>
<comment type="caution">
    <text evidence="7">The sequence shown here is derived from an EMBL/GenBank/DDBJ whole genome shotgun (WGS) entry which is preliminary data.</text>
</comment>
<keyword evidence="4" id="KW-0106">Calcium</keyword>
<dbReference type="GO" id="GO:0006388">
    <property type="term" value="P:tRNA splicing, via endonucleolytic cleavage and ligation"/>
    <property type="evidence" value="ECO:0007669"/>
    <property type="project" value="TreeGrafter"/>
</dbReference>
<dbReference type="InterPro" id="IPR023572">
    <property type="entry name" value="Archease_dom"/>
</dbReference>
<dbReference type="InterPro" id="IPR002804">
    <property type="entry name" value="Archease"/>
</dbReference>
<name>A0A8E0RT99_9TREM</name>
<feature type="transmembrane region" description="Helical" evidence="5">
    <location>
        <begin position="83"/>
        <end position="116"/>
    </location>
</feature>
<keyword evidence="5" id="KW-0472">Membrane</keyword>
<protein>
    <submittedName>
        <fullName evidence="7">Protein archease</fullName>
    </submittedName>
</protein>
<keyword evidence="8" id="KW-1185">Reference proteome</keyword>
<dbReference type="GO" id="GO:0072669">
    <property type="term" value="C:tRNA-splicing ligase complex"/>
    <property type="evidence" value="ECO:0007669"/>
    <property type="project" value="TreeGrafter"/>
</dbReference>
<dbReference type="GO" id="GO:0046872">
    <property type="term" value="F:metal ion binding"/>
    <property type="evidence" value="ECO:0007669"/>
    <property type="project" value="UniProtKB-KW"/>
</dbReference>
<evidence type="ECO:0000313" key="7">
    <source>
        <dbReference type="EMBL" id="KAA0187196.1"/>
    </source>
</evidence>
<comment type="similarity">
    <text evidence="1">Belongs to the archease family.</text>
</comment>
<sequence>MSSKLHAWGDSLKEAFEQVGMAMFNYMTTDYDTVEILDTVTTEASGDDALSLLFHFLDEWLFVFSAEPFFIPRVSSSFSFLSYYVYLFTLWRFCLFCTRLVTGCCNHFVFTISWLISRCRSFLKFSSLQNRSHR</sequence>
<evidence type="ECO:0000313" key="8">
    <source>
        <dbReference type="Proteomes" id="UP000728185"/>
    </source>
</evidence>
<dbReference type="Proteomes" id="UP000728185">
    <property type="component" value="Unassembled WGS sequence"/>
</dbReference>
<keyword evidence="5" id="KW-1133">Transmembrane helix</keyword>